<dbReference type="SFLD" id="SFLDG01204">
    <property type="entry name" value="Grx2-like.1"/>
    <property type="match status" value="1"/>
</dbReference>
<name>A0A380MXU6_9GAMM</name>
<sequence length="215" mass="24500">MKLYSYDHCPFCVRARMILGFHNIAFEHIILANDDEETPIRLIDKKMLPILVKADGSAMAESMDIVRFIDAQSEQALLKQAPRPQVQAWLENIGGYYNHLVMPRITRIGLAEFADDSAIAYFTRKKTEFIGDFAQNLDDSALYIEKASADLAALDQLLVSREGMNGNIDEEDFYIFPILRSLSVVKNLPFPERVQSYMQNISEKTAIPLFFDRAV</sequence>
<dbReference type="Gene3D" id="1.20.1050.10">
    <property type="match status" value="1"/>
</dbReference>
<dbReference type="GO" id="GO:0005829">
    <property type="term" value="C:cytosol"/>
    <property type="evidence" value="ECO:0007669"/>
    <property type="project" value="InterPro"/>
</dbReference>
<dbReference type="Gene3D" id="3.40.30.10">
    <property type="entry name" value="Glutaredoxin"/>
    <property type="match status" value="1"/>
</dbReference>
<dbReference type="SMR" id="A0A380MXU6"/>
<dbReference type="InterPro" id="IPR007494">
    <property type="entry name" value="Glutaredoxin2_C"/>
</dbReference>
<evidence type="ECO:0000259" key="1">
    <source>
        <dbReference type="PROSITE" id="PS50404"/>
    </source>
</evidence>
<dbReference type="InterPro" id="IPR036282">
    <property type="entry name" value="Glutathione-S-Trfase_C_sf"/>
</dbReference>
<dbReference type="Pfam" id="PF13417">
    <property type="entry name" value="GST_N_3"/>
    <property type="match status" value="1"/>
</dbReference>
<dbReference type="InterPro" id="IPR011767">
    <property type="entry name" value="GLR_AS"/>
</dbReference>
<dbReference type="CDD" id="cd03199">
    <property type="entry name" value="GST_C_GRX2"/>
    <property type="match status" value="1"/>
</dbReference>
<organism evidence="2 3">
    <name type="scientific">Suttonella indologenes</name>
    <dbReference type="NCBI Taxonomy" id="13276"/>
    <lineage>
        <taxon>Bacteria</taxon>
        <taxon>Pseudomonadati</taxon>
        <taxon>Pseudomonadota</taxon>
        <taxon>Gammaproteobacteria</taxon>
        <taxon>Cardiobacteriales</taxon>
        <taxon>Cardiobacteriaceae</taxon>
        <taxon>Suttonella</taxon>
    </lineage>
</organism>
<dbReference type="Proteomes" id="UP000254575">
    <property type="component" value="Unassembled WGS sequence"/>
</dbReference>
<dbReference type="PROSITE" id="PS00195">
    <property type="entry name" value="GLUTAREDOXIN_1"/>
    <property type="match status" value="1"/>
</dbReference>
<dbReference type="OrthoDB" id="5291571at2"/>
<dbReference type="AlphaFoldDB" id="A0A380MXU6"/>
<dbReference type="SUPFAM" id="SSF52833">
    <property type="entry name" value="Thioredoxin-like"/>
    <property type="match status" value="1"/>
</dbReference>
<evidence type="ECO:0000313" key="3">
    <source>
        <dbReference type="Proteomes" id="UP000254575"/>
    </source>
</evidence>
<reference evidence="2 3" key="1">
    <citation type="submission" date="2018-06" db="EMBL/GenBank/DDBJ databases">
        <authorList>
            <consortium name="Pathogen Informatics"/>
            <person name="Doyle S."/>
        </authorList>
    </citation>
    <scope>NUCLEOTIDE SEQUENCE [LARGE SCALE GENOMIC DNA]</scope>
    <source>
        <strain evidence="2 3">NCTC10717</strain>
    </source>
</reference>
<dbReference type="InterPro" id="IPR004045">
    <property type="entry name" value="Glutathione_S-Trfase_N"/>
</dbReference>
<accession>A0A380MXU6</accession>
<dbReference type="InterPro" id="IPR040079">
    <property type="entry name" value="Glutathione_S-Trfase"/>
</dbReference>
<protein>
    <submittedName>
        <fullName evidence="2">Glutaredoxin-2</fullName>
    </submittedName>
</protein>
<dbReference type="NCBIfam" id="TIGR02182">
    <property type="entry name" value="GRXB"/>
    <property type="match status" value="1"/>
</dbReference>
<dbReference type="PROSITE" id="PS51354">
    <property type="entry name" value="GLUTAREDOXIN_2"/>
    <property type="match status" value="1"/>
</dbReference>
<dbReference type="PROSITE" id="PS50404">
    <property type="entry name" value="GST_NTER"/>
    <property type="match status" value="1"/>
</dbReference>
<feature type="domain" description="GST N-terminal" evidence="1">
    <location>
        <begin position="1"/>
        <end position="77"/>
    </location>
</feature>
<gene>
    <name evidence="2" type="primary">grxB</name>
    <name evidence="2" type="ORF">NCTC10717_01135</name>
</gene>
<evidence type="ECO:0000313" key="2">
    <source>
        <dbReference type="EMBL" id="SUO96723.1"/>
    </source>
</evidence>
<keyword evidence="3" id="KW-1185">Reference proteome</keyword>
<dbReference type="Pfam" id="PF04399">
    <property type="entry name" value="Glutaredoxin2_C"/>
    <property type="match status" value="1"/>
</dbReference>
<dbReference type="NCBIfam" id="NF007702">
    <property type="entry name" value="PRK10387.1"/>
    <property type="match status" value="1"/>
</dbReference>
<dbReference type="InterPro" id="IPR036249">
    <property type="entry name" value="Thioredoxin-like_sf"/>
</dbReference>
<dbReference type="SUPFAM" id="SSF47616">
    <property type="entry name" value="GST C-terminal domain-like"/>
    <property type="match status" value="1"/>
</dbReference>
<dbReference type="EMBL" id="UHIA01000004">
    <property type="protein sequence ID" value="SUO96723.1"/>
    <property type="molecule type" value="Genomic_DNA"/>
</dbReference>
<dbReference type="SFLD" id="SFLDS00019">
    <property type="entry name" value="Glutathione_Transferase_(cytos"/>
    <property type="match status" value="1"/>
</dbReference>
<dbReference type="RefSeq" id="WP_115218388.1">
    <property type="nucleotide sequence ID" value="NZ_UHIA01000004.1"/>
</dbReference>
<dbReference type="InterPro" id="IPR011901">
    <property type="entry name" value="Grx2"/>
</dbReference>
<dbReference type="SFLD" id="SFLDG01183">
    <property type="entry name" value="Grx2-like"/>
    <property type="match status" value="1"/>
</dbReference>
<proteinExistence type="predicted"/>